<dbReference type="Proteomes" id="UP001266305">
    <property type="component" value="Unassembled WGS sequence"/>
</dbReference>
<evidence type="ECO:0000313" key="3">
    <source>
        <dbReference type="Proteomes" id="UP001266305"/>
    </source>
</evidence>
<feature type="region of interest" description="Disordered" evidence="1">
    <location>
        <begin position="1"/>
        <end position="87"/>
    </location>
</feature>
<keyword evidence="3" id="KW-1185">Reference proteome</keyword>
<evidence type="ECO:0000313" key="2">
    <source>
        <dbReference type="EMBL" id="KAK2117409.1"/>
    </source>
</evidence>
<gene>
    <name evidence="2" type="ORF">P7K49_004295</name>
</gene>
<reference evidence="2 3" key="1">
    <citation type="submission" date="2023-05" db="EMBL/GenBank/DDBJ databases">
        <title>B98-5 Cell Line De Novo Hybrid Assembly: An Optical Mapping Approach.</title>
        <authorList>
            <person name="Kananen K."/>
            <person name="Auerbach J.A."/>
            <person name="Kautto E."/>
            <person name="Blachly J.S."/>
        </authorList>
    </citation>
    <scope>NUCLEOTIDE SEQUENCE [LARGE SCALE GENOMIC DNA]</scope>
    <source>
        <strain evidence="2">B95-8</strain>
        <tissue evidence="2">Cell line</tissue>
    </source>
</reference>
<accession>A0ABQ9W6X2</accession>
<proteinExistence type="predicted"/>
<name>A0ABQ9W6X2_SAGOE</name>
<evidence type="ECO:0000256" key="1">
    <source>
        <dbReference type="SAM" id="MobiDB-lite"/>
    </source>
</evidence>
<sequence length="129" mass="13940">MSWGRCSRGRWGQPPEQPRCWWGAEPRLHGRSLGSMGGASAPWAEPRLHGRSLGSMGGASAPWAEPRLHGRSLGSMGGASAPWAEPLHELPGTTGSFSCSVRGRCPGPRGWCWGRRRLELLALEGKMRA</sequence>
<dbReference type="EMBL" id="JASSZA010000002">
    <property type="protein sequence ID" value="KAK2117409.1"/>
    <property type="molecule type" value="Genomic_DNA"/>
</dbReference>
<comment type="caution">
    <text evidence="2">The sequence shown here is derived from an EMBL/GenBank/DDBJ whole genome shotgun (WGS) entry which is preliminary data.</text>
</comment>
<organism evidence="2 3">
    <name type="scientific">Saguinus oedipus</name>
    <name type="common">Cotton-top tamarin</name>
    <name type="synonym">Oedipomidas oedipus</name>
    <dbReference type="NCBI Taxonomy" id="9490"/>
    <lineage>
        <taxon>Eukaryota</taxon>
        <taxon>Metazoa</taxon>
        <taxon>Chordata</taxon>
        <taxon>Craniata</taxon>
        <taxon>Vertebrata</taxon>
        <taxon>Euteleostomi</taxon>
        <taxon>Mammalia</taxon>
        <taxon>Eutheria</taxon>
        <taxon>Euarchontoglires</taxon>
        <taxon>Primates</taxon>
        <taxon>Haplorrhini</taxon>
        <taxon>Platyrrhini</taxon>
        <taxon>Cebidae</taxon>
        <taxon>Callitrichinae</taxon>
        <taxon>Saguinus</taxon>
    </lineage>
</organism>
<protein>
    <submittedName>
        <fullName evidence="2">Uncharacterized protein</fullName>
    </submittedName>
</protein>